<feature type="signal peptide" evidence="1">
    <location>
        <begin position="1"/>
        <end position="22"/>
    </location>
</feature>
<dbReference type="PANTHER" id="PTHR30383">
    <property type="entry name" value="THIOESTERASE 1/PROTEASE 1/LYSOPHOSPHOLIPASE L1"/>
    <property type="match status" value="1"/>
</dbReference>
<evidence type="ECO:0000259" key="2">
    <source>
        <dbReference type="Pfam" id="PF13472"/>
    </source>
</evidence>
<dbReference type="PANTHER" id="PTHR30383:SF5">
    <property type="entry name" value="SGNH HYDROLASE-TYPE ESTERASE DOMAIN-CONTAINING PROTEIN"/>
    <property type="match status" value="1"/>
</dbReference>
<dbReference type="SUPFAM" id="SSF52266">
    <property type="entry name" value="SGNH hydrolase"/>
    <property type="match status" value="1"/>
</dbReference>
<reference evidence="3 4" key="1">
    <citation type="journal article" date="2021" name="J. Biosci. Bioeng.">
        <title>Identification and characterization of a chc gene cluster responsible for the aromatization pathway of cyclohexanecarboxylate degradation in Sinomonas cyclohexanicum ATCC 51369.</title>
        <authorList>
            <person name="Yamamoto T."/>
            <person name="Hasegawa Y."/>
            <person name="Lau P.C.K."/>
            <person name="Iwaki H."/>
        </authorList>
    </citation>
    <scope>NUCLEOTIDE SEQUENCE [LARGE SCALE GENOMIC DNA]</scope>
    <source>
        <strain evidence="3 4">ATCC 51369</strain>
    </source>
</reference>
<keyword evidence="4" id="KW-1185">Reference proteome</keyword>
<name>A0ABN6FK98_SINCY</name>
<dbReference type="InterPro" id="IPR036514">
    <property type="entry name" value="SGNH_hydro_sf"/>
</dbReference>
<keyword evidence="1" id="KW-0732">Signal</keyword>
<organism evidence="3 4">
    <name type="scientific">Sinomonas cyclohexanicum</name>
    <name type="common">Corynebacterium cyclohexanicum</name>
    <dbReference type="NCBI Taxonomy" id="322009"/>
    <lineage>
        <taxon>Bacteria</taxon>
        <taxon>Bacillati</taxon>
        <taxon>Actinomycetota</taxon>
        <taxon>Actinomycetes</taxon>
        <taxon>Micrococcales</taxon>
        <taxon>Micrococcaceae</taxon>
        <taxon>Sinomonas</taxon>
    </lineage>
</organism>
<evidence type="ECO:0000256" key="1">
    <source>
        <dbReference type="SAM" id="SignalP"/>
    </source>
</evidence>
<sequence>MRRLPLLGLALALALTSCSALGTHDAVGSPRAAAASPGVTIVSVLGDSHSGWPDSWFRLSVGNASIPGAAGVLASEPGRSSIALQAWVAEATARGGVVLVQAGTNDLLLDHSTPAKAAQGVEALVNAVASRGARAVLVSVPPSATLGPATNQLDALLKDWAAEHNVAWLDVTSAVARPDGTWRPGLSDDGVHANGTGGALMASAARQQLPELLRTGRR</sequence>
<accession>A0ABN6FK98</accession>
<dbReference type="Gene3D" id="3.40.50.1110">
    <property type="entry name" value="SGNH hydrolase"/>
    <property type="match status" value="1"/>
</dbReference>
<dbReference type="PROSITE" id="PS51257">
    <property type="entry name" value="PROKAR_LIPOPROTEIN"/>
    <property type="match status" value="1"/>
</dbReference>
<dbReference type="Pfam" id="PF13472">
    <property type="entry name" value="Lipase_GDSL_2"/>
    <property type="match status" value="1"/>
</dbReference>
<dbReference type="Proteomes" id="UP001319861">
    <property type="component" value="Chromosome"/>
</dbReference>
<dbReference type="RefSeq" id="WP_229229826.1">
    <property type="nucleotide sequence ID" value="NZ_AP024525.1"/>
</dbReference>
<evidence type="ECO:0000313" key="3">
    <source>
        <dbReference type="EMBL" id="BCT77079.1"/>
    </source>
</evidence>
<proteinExistence type="predicted"/>
<evidence type="ECO:0000313" key="4">
    <source>
        <dbReference type="Proteomes" id="UP001319861"/>
    </source>
</evidence>
<gene>
    <name evidence="3" type="ORF">SCMU_29210</name>
</gene>
<protein>
    <recommendedName>
        <fullName evidence="2">SGNH hydrolase-type esterase domain-containing protein</fullName>
    </recommendedName>
</protein>
<dbReference type="EMBL" id="AP024525">
    <property type="protein sequence ID" value="BCT77079.1"/>
    <property type="molecule type" value="Genomic_DNA"/>
</dbReference>
<dbReference type="InterPro" id="IPR013830">
    <property type="entry name" value="SGNH_hydro"/>
</dbReference>
<feature type="chain" id="PRO_5046845014" description="SGNH hydrolase-type esterase domain-containing protein" evidence="1">
    <location>
        <begin position="23"/>
        <end position="218"/>
    </location>
</feature>
<dbReference type="InterPro" id="IPR051532">
    <property type="entry name" value="Ester_Hydrolysis_Enzymes"/>
</dbReference>
<feature type="domain" description="SGNH hydrolase-type esterase" evidence="2">
    <location>
        <begin position="59"/>
        <end position="197"/>
    </location>
</feature>